<dbReference type="Proteomes" id="UP000005459">
    <property type="component" value="Unassembled WGS sequence"/>
</dbReference>
<evidence type="ECO:0000313" key="3">
    <source>
        <dbReference type="Proteomes" id="UP000005459"/>
    </source>
</evidence>
<dbReference type="RefSeq" id="WP_007195418.1">
    <property type="nucleotide sequence ID" value="NZ_AFWV01000021.1"/>
</dbReference>
<dbReference type="EMBL" id="AFWV01000021">
    <property type="protein sequence ID" value="EGV16170.1"/>
    <property type="molecule type" value="Genomic_DNA"/>
</dbReference>
<organism evidence="2 3">
    <name type="scientific">Thiocapsa marina 5811</name>
    <dbReference type="NCBI Taxonomy" id="768671"/>
    <lineage>
        <taxon>Bacteria</taxon>
        <taxon>Pseudomonadati</taxon>
        <taxon>Pseudomonadota</taxon>
        <taxon>Gammaproteobacteria</taxon>
        <taxon>Chromatiales</taxon>
        <taxon>Chromatiaceae</taxon>
        <taxon>Thiocapsa</taxon>
    </lineage>
</organism>
<gene>
    <name evidence="2" type="ORF">ThimaDRAFT_4547</name>
</gene>
<reference evidence="2 3" key="1">
    <citation type="submission" date="2011-06" db="EMBL/GenBank/DDBJ databases">
        <title>The draft genome of Thiocapsa marina 5811.</title>
        <authorList>
            <consortium name="US DOE Joint Genome Institute (JGI-PGF)"/>
            <person name="Lucas S."/>
            <person name="Han J."/>
            <person name="Cheng J.-F."/>
            <person name="Goodwin L."/>
            <person name="Pitluck S."/>
            <person name="Peters L."/>
            <person name="Land M.L."/>
            <person name="Hauser L."/>
            <person name="Vogl K."/>
            <person name="Liu Z."/>
            <person name="Imhoff J."/>
            <person name="Thiel V."/>
            <person name="Frigaard N.-U."/>
            <person name="Bryant D."/>
            <person name="Woyke T.J."/>
        </authorList>
    </citation>
    <scope>NUCLEOTIDE SEQUENCE [LARGE SCALE GENOMIC DNA]</scope>
    <source>
        <strain evidence="2 3">5811</strain>
    </source>
</reference>
<evidence type="ECO:0000313" key="2">
    <source>
        <dbReference type="EMBL" id="EGV16170.1"/>
    </source>
</evidence>
<dbReference type="AlphaFoldDB" id="F9UHZ4"/>
<keyword evidence="3" id="KW-1185">Reference proteome</keyword>
<proteinExistence type="predicted"/>
<accession>F9UHZ4</accession>
<feature type="region of interest" description="Disordered" evidence="1">
    <location>
        <begin position="1"/>
        <end position="33"/>
    </location>
</feature>
<protein>
    <submittedName>
        <fullName evidence="2">Uncharacterized protein</fullName>
    </submittedName>
</protein>
<dbReference type="STRING" id="768671.ThimaDRAFT_4547"/>
<sequence length="59" mass="6667">MNRVSRVGMMDPVQSPQRGHGMKQQVLSPDHEVEHHDRIVASWVWMKLSNGVPSTAEMA</sequence>
<name>F9UHZ4_9GAMM</name>
<evidence type="ECO:0000256" key="1">
    <source>
        <dbReference type="SAM" id="MobiDB-lite"/>
    </source>
</evidence>